<protein>
    <submittedName>
        <fullName evidence="1">Uncharacterized protein</fullName>
    </submittedName>
</protein>
<name>A0ACC0FMD5_9ERIC</name>
<evidence type="ECO:0000313" key="2">
    <source>
        <dbReference type="Proteomes" id="UP001060215"/>
    </source>
</evidence>
<dbReference type="Proteomes" id="UP001060215">
    <property type="component" value="Chromosome 14"/>
</dbReference>
<organism evidence="1 2">
    <name type="scientific">Camellia lanceoleosa</name>
    <dbReference type="NCBI Taxonomy" id="1840588"/>
    <lineage>
        <taxon>Eukaryota</taxon>
        <taxon>Viridiplantae</taxon>
        <taxon>Streptophyta</taxon>
        <taxon>Embryophyta</taxon>
        <taxon>Tracheophyta</taxon>
        <taxon>Spermatophyta</taxon>
        <taxon>Magnoliopsida</taxon>
        <taxon>eudicotyledons</taxon>
        <taxon>Gunneridae</taxon>
        <taxon>Pentapetalae</taxon>
        <taxon>asterids</taxon>
        <taxon>Ericales</taxon>
        <taxon>Theaceae</taxon>
        <taxon>Camellia</taxon>
    </lineage>
</organism>
<evidence type="ECO:0000313" key="1">
    <source>
        <dbReference type="EMBL" id="KAI7989763.1"/>
    </source>
</evidence>
<comment type="caution">
    <text evidence="1">The sequence shown here is derived from an EMBL/GenBank/DDBJ whole genome shotgun (WGS) entry which is preliminary data.</text>
</comment>
<proteinExistence type="predicted"/>
<dbReference type="EMBL" id="CM045771">
    <property type="protein sequence ID" value="KAI7989763.1"/>
    <property type="molecule type" value="Genomic_DNA"/>
</dbReference>
<reference evidence="1 2" key="1">
    <citation type="journal article" date="2022" name="Plant J.">
        <title>Chromosome-level genome of Camellia lanceoleosa provides a valuable resource for understanding genome evolution and self-incompatibility.</title>
        <authorList>
            <person name="Gong W."/>
            <person name="Xiao S."/>
            <person name="Wang L."/>
            <person name="Liao Z."/>
            <person name="Chang Y."/>
            <person name="Mo W."/>
            <person name="Hu G."/>
            <person name="Li W."/>
            <person name="Zhao G."/>
            <person name="Zhu H."/>
            <person name="Hu X."/>
            <person name="Ji K."/>
            <person name="Xiang X."/>
            <person name="Song Q."/>
            <person name="Yuan D."/>
            <person name="Jin S."/>
            <person name="Zhang L."/>
        </authorList>
    </citation>
    <scope>NUCLEOTIDE SEQUENCE [LARGE SCALE GENOMIC DNA]</scope>
    <source>
        <strain evidence="1">SQ_2022a</strain>
    </source>
</reference>
<sequence>MRINLTQWSGATPPLQEVSSMLLEKLVAAGIGSRPVVFVTHSGHPPSKPEIEDLERQCNGIPLKFCHVEYGRVSFFSFNRVELLVLP</sequence>
<accession>A0ACC0FMD5</accession>
<keyword evidence="2" id="KW-1185">Reference proteome</keyword>
<gene>
    <name evidence="1" type="ORF">LOK49_LG13G02174</name>
</gene>